<evidence type="ECO:0000259" key="2">
    <source>
        <dbReference type="Pfam" id="PF00578"/>
    </source>
</evidence>
<sequence>MKKLYFLVVALYSLFSFCQDQVITTSFPDALRAHLAKYNQKVNYAYERNDIQTSKMLFDSLVNFHLKGTRFQDYTFKTFERRKIQLSSIQKPIFILTYASWCVPSKGEFQALNKLAQKHAKDVKFILLFWDKRKNIKEIARKFNSNIEVCYANESYENDAPIVAHLKHTLGFPTSYFLDAKLNVVDIKRGGAHPKPNISFSNALTMNYDTFNLGLKSIVVEKKINESQISDSN</sequence>
<comment type="caution">
    <text evidence="3">The sequence shown here is derived from an EMBL/GenBank/DDBJ whole genome shotgun (WGS) entry which is preliminary data.</text>
</comment>
<dbReference type="GO" id="GO:0016209">
    <property type="term" value="F:antioxidant activity"/>
    <property type="evidence" value="ECO:0007669"/>
    <property type="project" value="InterPro"/>
</dbReference>
<evidence type="ECO:0000256" key="1">
    <source>
        <dbReference type="SAM" id="SignalP"/>
    </source>
</evidence>
<proteinExistence type="predicted"/>
<dbReference type="Gene3D" id="3.40.30.10">
    <property type="entry name" value="Glutaredoxin"/>
    <property type="match status" value="1"/>
</dbReference>
<evidence type="ECO:0000313" key="4">
    <source>
        <dbReference type="Proteomes" id="UP000198034"/>
    </source>
</evidence>
<dbReference type="InterPro" id="IPR036249">
    <property type="entry name" value="Thioredoxin-like_sf"/>
</dbReference>
<dbReference type="Pfam" id="PF00578">
    <property type="entry name" value="AhpC-TSA"/>
    <property type="match status" value="1"/>
</dbReference>
<feature type="domain" description="Alkyl hydroperoxide reductase subunit C/ Thiol specific antioxidant" evidence="2">
    <location>
        <begin position="68"/>
        <end position="184"/>
    </location>
</feature>
<gene>
    <name evidence="3" type="ORF">BWK62_06745</name>
</gene>
<protein>
    <recommendedName>
        <fullName evidence="2">Alkyl hydroperoxide reductase subunit C/ Thiol specific antioxidant domain-containing protein</fullName>
    </recommendedName>
</protein>
<feature type="signal peptide" evidence="1">
    <location>
        <begin position="1"/>
        <end position="18"/>
    </location>
</feature>
<dbReference type="Proteomes" id="UP000198034">
    <property type="component" value="Unassembled WGS sequence"/>
</dbReference>
<reference evidence="3 4" key="1">
    <citation type="journal article" date="2017" name="Infect. Genet. Evol.">
        <title>Comparative genome analysis of fish pathogen Flavobacterium columnare reveals extensive sequence diversity within the species.</title>
        <authorList>
            <person name="Kayansamruaj P."/>
            <person name="Dong H.T."/>
            <person name="Hirono I."/>
            <person name="Kondo H."/>
            <person name="Senapin S."/>
            <person name="Rodkhum C."/>
        </authorList>
    </citation>
    <scope>NUCLEOTIDE SEQUENCE [LARGE SCALE GENOMIC DNA]</scope>
    <source>
        <strain evidence="3 4">1214</strain>
    </source>
</reference>
<name>A0A246GBE0_9FLAO</name>
<dbReference type="InterPro" id="IPR000866">
    <property type="entry name" value="AhpC/TSA"/>
</dbReference>
<feature type="chain" id="PRO_5013145654" description="Alkyl hydroperoxide reductase subunit C/ Thiol specific antioxidant domain-containing protein" evidence="1">
    <location>
        <begin position="19"/>
        <end position="233"/>
    </location>
</feature>
<dbReference type="SUPFAM" id="SSF52833">
    <property type="entry name" value="Thioredoxin-like"/>
    <property type="match status" value="1"/>
</dbReference>
<keyword evidence="1" id="KW-0732">Signal</keyword>
<dbReference type="GO" id="GO:0016491">
    <property type="term" value="F:oxidoreductase activity"/>
    <property type="evidence" value="ECO:0007669"/>
    <property type="project" value="InterPro"/>
</dbReference>
<dbReference type="AlphaFoldDB" id="A0A246GBE0"/>
<evidence type="ECO:0000313" key="3">
    <source>
        <dbReference type="EMBL" id="OWP77847.1"/>
    </source>
</evidence>
<dbReference type="EMBL" id="MTCY01000014">
    <property type="protein sequence ID" value="OWP77847.1"/>
    <property type="molecule type" value="Genomic_DNA"/>
</dbReference>
<dbReference type="OrthoDB" id="1134224at2"/>
<organism evidence="3 4">
    <name type="scientific">Flavobacterium columnare</name>
    <dbReference type="NCBI Taxonomy" id="996"/>
    <lineage>
        <taxon>Bacteria</taxon>
        <taxon>Pseudomonadati</taxon>
        <taxon>Bacteroidota</taxon>
        <taxon>Flavobacteriia</taxon>
        <taxon>Flavobacteriales</taxon>
        <taxon>Flavobacteriaceae</taxon>
        <taxon>Flavobacterium</taxon>
    </lineage>
</organism>
<accession>A0A246GBE0</accession>